<keyword evidence="8 13" id="KW-0274">FAD</keyword>
<dbReference type="InterPro" id="IPR027477">
    <property type="entry name" value="Succ_DH/fumarate_Rdtase_cat_sf"/>
</dbReference>
<dbReference type="InterPro" id="IPR037099">
    <property type="entry name" value="Fum_R/Succ_DH_flav-like_C_sf"/>
</dbReference>
<evidence type="ECO:0000256" key="3">
    <source>
        <dbReference type="ARBA" id="ARBA00008562"/>
    </source>
</evidence>
<dbReference type="InterPro" id="IPR015939">
    <property type="entry name" value="Fum_Rdtase/Succ_DH_flav-like_C"/>
</dbReference>
<evidence type="ECO:0000256" key="7">
    <source>
        <dbReference type="ARBA" id="ARBA00022642"/>
    </source>
</evidence>
<dbReference type="InterPro" id="IPR036188">
    <property type="entry name" value="FAD/NAD-bd_sf"/>
</dbReference>
<keyword evidence="17" id="KW-1185">Reference proteome</keyword>
<dbReference type="Pfam" id="PF00890">
    <property type="entry name" value="FAD_binding_2"/>
    <property type="match status" value="1"/>
</dbReference>
<keyword evidence="6 13" id="KW-0285">Flavoprotein</keyword>
<evidence type="ECO:0000256" key="11">
    <source>
        <dbReference type="ARBA" id="ARBA00048305"/>
    </source>
</evidence>
<evidence type="ECO:0000259" key="15">
    <source>
        <dbReference type="Pfam" id="PF02910"/>
    </source>
</evidence>
<evidence type="ECO:0000256" key="6">
    <source>
        <dbReference type="ARBA" id="ARBA00022630"/>
    </source>
</evidence>
<comment type="caution">
    <text evidence="16">The sequence shown here is derived from an EMBL/GenBank/DDBJ whole genome shotgun (WGS) entry which is preliminary data.</text>
</comment>
<gene>
    <name evidence="16" type="primary">nadB</name>
    <name evidence="16" type="ORF">GCM10011410_22880</name>
</gene>
<dbReference type="Gene3D" id="1.20.58.100">
    <property type="entry name" value="Fumarate reductase/succinate dehydrogenase flavoprotein-like, C-terminal domain"/>
    <property type="match status" value="1"/>
</dbReference>
<comment type="similarity">
    <text evidence="3 13">Belongs to the FAD-dependent oxidoreductase 2 family. NadB subfamily.</text>
</comment>
<evidence type="ECO:0000256" key="5">
    <source>
        <dbReference type="ARBA" id="ARBA00021901"/>
    </source>
</evidence>
<feature type="domain" description="FAD-dependent oxidoreductase 2 FAD-binding" evidence="14">
    <location>
        <begin position="17"/>
        <end position="386"/>
    </location>
</feature>
<dbReference type="SUPFAM" id="SSF51905">
    <property type="entry name" value="FAD/NAD(P)-binding domain"/>
    <property type="match status" value="1"/>
</dbReference>
<feature type="domain" description="Fumarate reductase/succinate dehydrogenase flavoprotein-like C-terminal" evidence="15">
    <location>
        <begin position="424"/>
        <end position="510"/>
    </location>
</feature>
<comment type="subcellular location">
    <subcellularLocation>
        <location evidence="13">Cytoplasm</location>
    </subcellularLocation>
</comment>
<dbReference type="PANTHER" id="PTHR42716">
    <property type="entry name" value="L-ASPARTATE OXIDASE"/>
    <property type="match status" value="1"/>
</dbReference>
<evidence type="ECO:0000256" key="4">
    <source>
        <dbReference type="ARBA" id="ARBA00012173"/>
    </source>
</evidence>
<comment type="cofactor">
    <cofactor evidence="1 13">
        <name>FAD</name>
        <dbReference type="ChEBI" id="CHEBI:57692"/>
    </cofactor>
</comment>
<comment type="function">
    <text evidence="10">Catalyzes the oxidation of L-aspartate to iminoaspartate, the first step in the de novo biosynthesis of NAD(+).</text>
</comment>
<evidence type="ECO:0000256" key="12">
    <source>
        <dbReference type="NCBIfam" id="TIGR00551"/>
    </source>
</evidence>
<evidence type="ECO:0000256" key="10">
    <source>
        <dbReference type="ARBA" id="ARBA00029426"/>
    </source>
</evidence>
<dbReference type="GO" id="GO:0033765">
    <property type="term" value="F:steroid dehydrogenase activity, acting on the CH-CH group of donors"/>
    <property type="evidence" value="ECO:0007669"/>
    <property type="project" value="UniProtKB-ARBA"/>
</dbReference>
<dbReference type="EC" id="1.4.3.16" evidence="4 12"/>
<dbReference type="EMBL" id="BMJH01000002">
    <property type="protein sequence ID" value="GGC69489.1"/>
    <property type="molecule type" value="Genomic_DNA"/>
</dbReference>
<reference evidence="16" key="2">
    <citation type="submission" date="2020-09" db="EMBL/GenBank/DDBJ databases">
        <authorList>
            <person name="Sun Q."/>
            <person name="Zhou Y."/>
        </authorList>
    </citation>
    <scope>NUCLEOTIDE SEQUENCE</scope>
    <source>
        <strain evidence="16">CGMCC 1.15478</strain>
    </source>
</reference>
<dbReference type="PRINTS" id="PR00411">
    <property type="entry name" value="PNDRDTASEI"/>
</dbReference>
<dbReference type="Gene3D" id="3.90.700.10">
    <property type="entry name" value="Succinate dehydrogenase/fumarate reductase flavoprotein, catalytic domain"/>
    <property type="match status" value="1"/>
</dbReference>
<evidence type="ECO:0000313" key="16">
    <source>
        <dbReference type="EMBL" id="GGC69489.1"/>
    </source>
</evidence>
<dbReference type="SUPFAM" id="SSF56425">
    <property type="entry name" value="Succinate dehydrogenase/fumarate reductase flavoprotein, catalytic domain"/>
    <property type="match status" value="1"/>
</dbReference>
<accession>A0A916UEJ7</accession>
<keyword evidence="7 13" id="KW-0662">Pyridine nucleotide biosynthesis</keyword>
<protein>
    <recommendedName>
        <fullName evidence="5 12">L-aspartate oxidase</fullName>
        <ecNumber evidence="4 12">1.4.3.16</ecNumber>
    </recommendedName>
</protein>
<evidence type="ECO:0000256" key="1">
    <source>
        <dbReference type="ARBA" id="ARBA00001974"/>
    </source>
</evidence>
<evidence type="ECO:0000256" key="2">
    <source>
        <dbReference type="ARBA" id="ARBA00004950"/>
    </source>
</evidence>
<dbReference type="Pfam" id="PF02910">
    <property type="entry name" value="Succ_DH_flav_C"/>
    <property type="match status" value="1"/>
</dbReference>
<dbReference type="InterPro" id="IPR005288">
    <property type="entry name" value="NadB"/>
</dbReference>
<dbReference type="GO" id="GO:0005737">
    <property type="term" value="C:cytoplasm"/>
    <property type="evidence" value="ECO:0007669"/>
    <property type="project" value="UniProtKB-SubCell"/>
</dbReference>
<dbReference type="PRINTS" id="PR00368">
    <property type="entry name" value="FADPNR"/>
</dbReference>
<keyword evidence="9 13" id="KW-0560">Oxidoreductase</keyword>
<dbReference type="PANTHER" id="PTHR42716:SF2">
    <property type="entry name" value="L-ASPARTATE OXIDASE, CHLOROPLASTIC"/>
    <property type="match status" value="1"/>
</dbReference>
<dbReference type="Gene3D" id="3.50.50.60">
    <property type="entry name" value="FAD/NAD(P)-binding domain"/>
    <property type="match status" value="1"/>
</dbReference>
<evidence type="ECO:0000256" key="13">
    <source>
        <dbReference type="RuleBase" id="RU362049"/>
    </source>
</evidence>
<name>A0A916UEJ7_9ACTN</name>
<reference evidence="16" key="1">
    <citation type="journal article" date="2014" name="Int. J. Syst. Evol. Microbiol.">
        <title>Complete genome sequence of Corynebacterium casei LMG S-19264T (=DSM 44701T), isolated from a smear-ripened cheese.</title>
        <authorList>
            <consortium name="US DOE Joint Genome Institute (JGI-PGF)"/>
            <person name="Walter F."/>
            <person name="Albersmeier A."/>
            <person name="Kalinowski J."/>
            <person name="Ruckert C."/>
        </authorList>
    </citation>
    <scope>NUCLEOTIDE SEQUENCE</scope>
    <source>
        <strain evidence="16">CGMCC 1.15478</strain>
    </source>
</reference>
<proteinExistence type="inferred from homology"/>
<dbReference type="AlphaFoldDB" id="A0A916UEJ7"/>
<dbReference type="GO" id="GO:0034628">
    <property type="term" value="P:'de novo' NAD+ biosynthetic process from L-aspartate"/>
    <property type="evidence" value="ECO:0007669"/>
    <property type="project" value="TreeGrafter"/>
</dbReference>
<dbReference type="FunFam" id="3.90.700.10:FF:000002">
    <property type="entry name" value="L-aspartate oxidase"/>
    <property type="match status" value="1"/>
</dbReference>
<evidence type="ECO:0000256" key="8">
    <source>
        <dbReference type="ARBA" id="ARBA00022827"/>
    </source>
</evidence>
<organism evidence="16 17">
    <name type="scientific">Hoyosella rhizosphaerae</name>
    <dbReference type="NCBI Taxonomy" id="1755582"/>
    <lineage>
        <taxon>Bacteria</taxon>
        <taxon>Bacillati</taxon>
        <taxon>Actinomycetota</taxon>
        <taxon>Actinomycetes</taxon>
        <taxon>Mycobacteriales</taxon>
        <taxon>Hoyosellaceae</taxon>
        <taxon>Hoyosella</taxon>
    </lineage>
</organism>
<dbReference type="GO" id="GO:0008734">
    <property type="term" value="F:L-aspartate oxidase activity"/>
    <property type="evidence" value="ECO:0007669"/>
    <property type="project" value="UniProtKB-UniRule"/>
</dbReference>
<evidence type="ECO:0000259" key="14">
    <source>
        <dbReference type="Pfam" id="PF00890"/>
    </source>
</evidence>
<dbReference type="Proteomes" id="UP000641514">
    <property type="component" value="Unassembled WGS sequence"/>
</dbReference>
<evidence type="ECO:0000256" key="9">
    <source>
        <dbReference type="ARBA" id="ARBA00023002"/>
    </source>
</evidence>
<comment type="pathway">
    <text evidence="2 13">Cofactor biosynthesis; NAD(+) biosynthesis; iminoaspartate from L-aspartate (oxidase route): step 1/1.</text>
</comment>
<comment type="catalytic activity">
    <reaction evidence="11">
        <text>L-aspartate + O2 = iminosuccinate + H2O2</text>
        <dbReference type="Rhea" id="RHEA:25876"/>
        <dbReference type="ChEBI" id="CHEBI:15379"/>
        <dbReference type="ChEBI" id="CHEBI:16240"/>
        <dbReference type="ChEBI" id="CHEBI:29991"/>
        <dbReference type="ChEBI" id="CHEBI:77875"/>
        <dbReference type="EC" id="1.4.3.16"/>
    </reaction>
    <physiologicalReaction direction="left-to-right" evidence="11">
        <dbReference type="Rhea" id="RHEA:25877"/>
    </physiologicalReaction>
</comment>
<dbReference type="InterPro" id="IPR003953">
    <property type="entry name" value="FAD-dep_OxRdtase_2_FAD-bd"/>
</dbReference>
<dbReference type="NCBIfam" id="TIGR00551">
    <property type="entry name" value="nadB"/>
    <property type="match status" value="1"/>
</dbReference>
<dbReference type="RefSeq" id="WP_188674635.1">
    <property type="nucleotide sequence ID" value="NZ_BMJH01000002.1"/>
</dbReference>
<evidence type="ECO:0000313" key="17">
    <source>
        <dbReference type="Proteomes" id="UP000641514"/>
    </source>
</evidence>
<sequence>MNPRNGGSARDWERHADVVVVGGGISGYTAALTAQARGLRVLVVIKSVVGDTATSLAQGGVAVVDGSVPADNVAAHVADTVTAGDELVDGDTARVIIGDGAAAIATLQARGAVFDRGLSSLKRTREGGHTHSRIIHAGGDATGAEIQRALNTAARELPVLEHHTVLALCTTDGTVNGVAVVDADGNRGLIHAPAVVLATGGAGQLYSVTTNPAGSTGDGVALALRAGASIADMEFMQFHPTMLFTPRSSGTRPLISEAVRGEGAVLVDAYGKRIASPDPRGDLASRDIVARAIATHMHRTGTDHVYLDATTIDGFAARFPTITAYCRAEGINPRTTPIPVAPGAHYHCGGVVTDAFGRTNVPGLFAIGEVARTGLHGANRLASNSLLEGAVMGERVVQPVFEDILIRPRSEAGWQCPRETPASHQVLQRIMSTHVGVVRDSEGLDRAANLVAQAEMQTLGRQSSFADQNLTLVAKAVIAAAQLRRETRGCHTRLDHPYRDSGFARSITLTMRDGSFTTDDMEAPVRA</sequence>
<dbReference type="SUPFAM" id="SSF46977">
    <property type="entry name" value="Succinate dehydrogenase/fumarate reductase flavoprotein C-terminal domain"/>
    <property type="match status" value="1"/>
</dbReference>